<evidence type="ECO:0000313" key="8">
    <source>
        <dbReference type="EMBL" id="MFD2263810.1"/>
    </source>
</evidence>
<sequence>MGINYSRLLACAMFGIAASTSAMAQDKQAEVIHWWTSAGEAAAVKVFADKFNAAGGKWVDSAIAGGSNARAAGINRIVGGKPPTAMQFNTGKQFDELIANDMLNTVDEVAKEDNWAKIVPTAFQNAVTRDGKIYAIPVNIHGQNWTWSSTAALEKAGVKEPKNWDEFLAAAEKLKAAGIIPLALGGQKWQERLLFNAVLTGVGGAPAYQQVYAKRDVSGEAFAKAAEIYGKLRQYVDPGSPGRNWNDTMAMIITGKAGFQFMGDWAKGELAAANLTPGKEVGCFILGEKPVFVMGGDMIVLAKTKDANQIAAQKLLAKTLMTPDAQVEFNVKKGSLPIRTDIDVSKMDACAQKGVAYMKDPANQQPNVDMLVTSDTLGTLDDVITAYWNTPGQKADEFTKKFAAALKASN</sequence>
<comment type="similarity">
    <text evidence="2">Belongs to the bacterial solute-binding protein 1 family.</text>
</comment>
<protein>
    <recommendedName>
        <fullName evidence="6">Probable sugar-binding periplasmic protein</fullName>
    </recommendedName>
</protein>
<dbReference type="PANTHER" id="PTHR43649:SF28">
    <property type="entry name" value="BINDING PROTEIN COMPONENT OF ABC SUGAR TRANSPORTER-RELATED"/>
    <property type="match status" value="1"/>
</dbReference>
<dbReference type="InterPro" id="IPR050490">
    <property type="entry name" value="Bact_solute-bd_prot1"/>
</dbReference>
<dbReference type="Pfam" id="PF01547">
    <property type="entry name" value="SBP_bac_1"/>
    <property type="match status" value="1"/>
</dbReference>
<keyword evidence="9" id="KW-1185">Reference proteome</keyword>
<accession>A0ABW5DSK7</accession>
<evidence type="ECO:0000256" key="7">
    <source>
        <dbReference type="SAM" id="SignalP"/>
    </source>
</evidence>
<evidence type="ECO:0000256" key="2">
    <source>
        <dbReference type="ARBA" id="ARBA00008520"/>
    </source>
</evidence>
<evidence type="ECO:0000256" key="1">
    <source>
        <dbReference type="ARBA" id="ARBA00004418"/>
    </source>
</evidence>
<comment type="subcellular location">
    <subcellularLocation>
        <location evidence="1">Periplasm</location>
    </subcellularLocation>
</comment>
<evidence type="ECO:0000256" key="4">
    <source>
        <dbReference type="ARBA" id="ARBA00022729"/>
    </source>
</evidence>
<dbReference type="Gene3D" id="3.40.190.10">
    <property type="entry name" value="Periplasmic binding protein-like II"/>
    <property type="match status" value="2"/>
</dbReference>
<dbReference type="SUPFAM" id="SSF53850">
    <property type="entry name" value="Periplasmic binding protein-like II"/>
    <property type="match status" value="1"/>
</dbReference>
<dbReference type="EMBL" id="JBHUIP010000012">
    <property type="protein sequence ID" value="MFD2263810.1"/>
    <property type="molecule type" value="Genomic_DNA"/>
</dbReference>
<evidence type="ECO:0000256" key="3">
    <source>
        <dbReference type="ARBA" id="ARBA00022448"/>
    </source>
</evidence>
<proteinExistence type="inferred from homology"/>
<keyword evidence="3" id="KW-0813">Transport</keyword>
<organism evidence="8 9">
    <name type="scientific">Lacibacterium aquatile</name>
    <dbReference type="NCBI Taxonomy" id="1168082"/>
    <lineage>
        <taxon>Bacteria</taxon>
        <taxon>Pseudomonadati</taxon>
        <taxon>Pseudomonadota</taxon>
        <taxon>Alphaproteobacteria</taxon>
        <taxon>Rhodospirillales</taxon>
        <taxon>Rhodospirillaceae</taxon>
    </lineage>
</organism>
<evidence type="ECO:0000256" key="5">
    <source>
        <dbReference type="ARBA" id="ARBA00049629"/>
    </source>
</evidence>
<dbReference type="RefSeq" id="WP_379876855.1">
    <property type="nucleotide sequence ID" value="NZ_JBHUIP010000012.1"/>
</dbReference>
<name>A0ABW5DSK7_9PROT</name>
<reference evidence="9" key="1">
    <citation type="journal article" date="2019" name="Int. J. Syst. Evol. Microbiol.">
        <title>The Global Catalogue of Microorganisms (GCM) 10K type strain sequencing project: providing services to taxonomists for standard genome sequencing and annotation.</title>
        <authorList>
            <consortium name="The Broad Institute Genomics Platform"/>
            <consortium name="The Broad Institute Genome Sequencing Center for Infectious Disease"/>
            <person name="Wu L."/>
            <person name="Ma J."/>
        </authorList>
    </citation>
    <scope>NUCLEOTIDE SEQUENCE [LARGE SCALE GENOMIC DNA]</scope>
    <source>
        <strain evidence="9">CGMCC 1.19062</strain>
    </source>
</reference>
<gene>
    <name evidence="8" type="ORF">ACFSM5_12990</name>
</gene>
<comment type="caution">
    <text evidence="8">The sequence shown here is derived from an EMBL/GenBank/DDBJ whole genome shotgun (WGS) entry which is preliminary data.</text>
</comment>
<dbReference type="Proteomes" id="UP001597295">
    <property type="component" value="Unassembled WGS sequence"/>
</dbReference>
<feature type="chain" id="PRO_5046165731" description="Probable sugar-binding periplasmic protein" evidence="7">
    <location>
        <begin position="25"/>
        <end position="410"/>
    </location>
</feature>
<evidence type="ECO:0000256" key="6">
    <source>
        <dbReference type="ARBA" id="ARBA00049753"/>
    </source>
</evidence>
<dbReference type="InterPro" id="IPR006059">
    <property type="entry name" value="SBP"/>
</dbReference>
<dbReference type="PANTHER" id="PTHR43649">
    <property type="entry name" value="ARABINOSE-BINDING PROTEIN-RELATED"/>
    <property type="match status" value="1"/>
</dbReference>
<feature type="signal peptide" evidence="7">
    <location>
        <begin position="1"/>
        <end position="24"/>
    </location>
</feature>
<comment type="function">
    <text evidence="5">Part of a binding-protein-dependent transport system for a sugar.</text>
</comment>
<keyword evidence="4 7" id="KW-0732">Signal</keyword>
<evidence type="ECO:0000313" key="9">
    <source>
        <dbReference type="Proteomes" id="UP001597295"/>
    </source>
</evidence>